<feature type="region of interest" description="Disordered" evidence="1">
    <location>
        <begin position="89"/>
        <end position="131"/>
    </location>
</feature>
<evidence type="ECO:0000259" key="2">
    <source>
        <dbReference type="Pfam" id="PF03101"/>
    </source>
</evidence>
<evidence type="ECO:0000313" key="4">
    <source>
        <dbReference type="Proteomes" id="UP000289738"/>
    </source>
</evidence>
<dbReference type="EMBL" id="SDMP01000020">
    <property type="protein sequence ID" value="RYQ85334.1"/>
    <property type="molecule type" value="Genomic_DNA"/>
</dbReference>
<name>A0A444X6Q4_ARAHY</name>
<keyword evidence="4" id="KW-1185">Reference proteome</keyword>
<dbReference type="InterPro" id="IPR004330">
    <property type="entry name" value="FAR1_DNA_bnd_dom"/>
</dbReference>
<reference evidence="3 4" key="1">
    <citation type="submission" date="2019-01" db="EMBL/GenBank/DDBJ databases">
        <title>Sequencing of cultivated peanut Arachis hypogaea provides insights into genome evolution and oil improvement.</title>
        <authorList>
            <person name="Chen X."/>
        </authorList>
    </citation>
    <scope>NUCLEOTIDE SEQUENCE [LARGE SCALE GENOMIC DNA]</scope>
    <source>
        <strain evidence="4">cv. Fuhuasheng</strain>
        <tissue evidence="3">Leaves</tissue>
    </source>
</reference>
<sequence>MVLTDIMLVRCACPAVSRAARPPPCLSVEGALNGVCHFSHCLMGLVRRVMQLSGLEGIRRYGYEYVHGLLLPRLEDCTLISNGFQTSSDDKWDDDEGLKCHEGRESGENSVRGAVDGNRSAGADDTAEGGLSRPVGAQDFLGKEFATKEDAYATYKEFAKLRGFGVRKGDVARVNGVLIRRDFFCHRQGTRHPKHYDRPERVREERLENRTNCKPKLKIYYDMQHSVLERVF</sequence>
<protein>
    <recommendedName>
        <fullName evidence="2">FAR1 domain-containing protein</fullName>
    </recommendedName>
</protein>
<dbReference type="PANTHER" id="PTHR46328">
    <property type="entry name" value="FAR-RED IMPAIRED RESPONSIVE (FAR1) FAMILY PROTEIN-RELATED"/>
    <property type="match status" value="1"/>
</dbReference>
<feature type="compositionally biased region" description="Basic and acidic residues" evidence="1">
    <location>
        <begin position="97"/>
        <end position="107"/>
    </location>
</feature>
<evidence type="ECO:0000313" key="3">
    <source>
        <dbReference type="EMBL" id="RYQ85334.1"/>
    </source>
</evidence>
<comment type="caution">
    <text evidence="3">The sequence shown here is derived from an EMBL/GenBank/DDBJ whole genome shotgun (WGS) entry which is preliminary data.</text>
</comment>
<dbReference type="Proteomes" id="UP000289738">
    <property type="component" value="Chromosome B10"/>
</dbReference>
<accession>A0A444X6Q4</accession>
<gene>
    <name evidence="3" type="ORF">Ahy_B10g104865</name>
</gene>
<proteinExistence type="predicted"/>
<dbReference type="PANTHER" id="PTHR46328:SF27">
    <property type="entry name" value="OS12G0287500 PROTEIN"/>
    <property type="match status" value="1"/>
</dbReference>
<dbReference type="Pfam" id="PF03101">
    <property type="entry name" value="FAR1"/>
    <property type="match status" value="1"/>
</dbReference>
<organism evidence="3 4">
    <name type="scientific">Arachis hypogaea</name>
    <name type="common">Peanut</name>
    <dbReference type="NCBI Taxonomy" id="3818"/>
    <lineage>
        <taxon>Eukaryota</taxon>
        <taxon>Viridiplantae</taxon>
        <taxon>Streptophyta</taxon>
        <taxon>Embryophyta</taxon>
        <taxon>Tracheophyta</taxon>
        <taxon>Spermatophyta</taxon>
        <taxon>Magnoliopsida</taxon>
        <taxon>eudicotyledons</taxon>
        <taxon>Gunneridae</taxon>
        <taxon>Pentapetalae</taxon>
        <taxon>rosids</taxon>
        <taxon>fabids</taxon>
        <taxon>Fabales</taxon>
        <taxon>Fabaceae</taxon>
        <taxon>Papilionoideae</taxon>
        <taxon>50 kb inversion clade</taxon>
        <taxon>dalbergioids sensu lato</taxon>
        <taxon>Dalbergieae</taxon>
        <taxon>Pterocarpus clade</taxon>
        <taxon>Arachis</taxon>
    </lineage>
</organism>
<evidence type="ECO:0000256" key="1">
    <source>
        <dbReference type="SAM" id="MobiDB-lite"/>
    </source>
</evidence>
<dbReference type="AlphaFoldDB" id="A0A444X6Q4"/>
<feature type="domain" description="FAR1" evidence="2">
    <location>
        <begin position="155"/>
        <end position="221"/>
    </location>
</feature>